<dbReference type="AlphaFoldDB" id="A0A0J7MV45"/>
<feature type="compositionally biased region" description="Basic and acidic residues" evidence="1">
    <location>
        <begin position="96"/>
        <end position="115"/>
    </location>
</feature>
<feature type="region of interest" description="Disordered" evidence="1">
    <location>
        <begin position="47"/>
        <end position="134"/>
    </location>
</feature>
<evidence type="ECO:0000313" key="2">
    <source>
        <dbReference type="EMBL" id="KMQ84365.1"/>
    </source>
</evidence>
<protein>
    <submittedName>
        <fullName evidence="2">Integral membrane protein</fullName>
    </submittedName>
</protein>
<sequence length="134" mass="14825">MQRSPAQRWNWVRPTKRNPPSQGVSNHADGCVAQGELRRVWCLLDTGRPPGGSSQVGIRGSARVRSHDRGTRGIKMSVPDKNSNNLSIVLQGVDTLGDKRPEKDRPDSLGMEPDKAQQQAGKTRDRYSGAARRR</sequence>
<feature type="region of interest" description="Disordered" evidence="1">
    <location>
        <begin position="1"/>
        <end position="30"/>
    </location>
</feature>
<evidence type="ECO:0000256" key="1">
    <source>
        <dbReference type="SAM" id="MobiDB-lite"/>
    </source>
</evidence>
<reference evidence="2 3" key="1">
    <citation type="submission" date="2015-04" db="EMBL/GenBank/DDBJ databases">
        <title>Lasius niger genome sequencing.</title>
        <authorList>
            <person name="Konorov E.A."/>
            <person name="Nikitin M.A."/>
            <person name="Kirill M.V."/>
            <person name="Chang P."/>
        </authorList>
    </citation>
    <scope>NUCLEOTIDE SEQUENCE [LARGE SCALE GENOMIC DNA]</scope>
    <source>
        <tissue evidence="2">Whole</tissue>
    </source>
</reference>
<name>A0A0J7MV45_LASNI</name>
<gene>
    <name evidence="2" type="ORF">RF55_17885</name>
</gene>
<evidence type="ECO:0000313" key="3">
    <source>
        <dbReference type="Proteomes" id="UP000036403"/>
    </source>
</evidence>
<keyword evidence="3" id="KW-1185">Reference proteome</keyword>
<organism evidence="2 3">
    <name type="scientific">Lasius niger</name>
    <name type="common">Black garden ant</name>
    <dbReference type="NCBI Taxonomy" id="67767"/>
    <lineage>
        <taxon>Eukaryota</taxon>
        <taxon>Metazoa</taxon>
        <taxon>Ecdysozoa</taxon>
        <taxon>Arthropoda</taxon>
        <taxon>Hexapoda</taxon>
        <taxon>Insecta</taxon>
        <taxon>Pterygota</taxon>
        <taxon>Neoptera</taxon>
        <taxon>Endopterygota</taxon>
        <taxon>Hymenoptera</taxon>
        <taxon>Apocrita</taxon>
        <taxon>Aculeata</taxon>
        <taxon>Formicoidea</taxon>
        <taxon>Formicidae</taxon>
        <taxon>Formicinae</taxon>
        <taxon>Lasius</taxon>
        <taxon>Lasius</taxon>
    </lineage>
</organism>
<accession>A0A0J7MV45</accession>
<comment type="caution">
    <text evidence="2">The sequence shown here is derived from an EMBL/GenBank/DDBJ whole genome shotgun (WGS) entry which is preliminary data.</text>
</comment>
<proteinExistence type="predicted"/>
<dbReference type="PaxDb" id="67767-A0A0J7MV45"/>
<dbReference type="EMBL" id="LBMM01016618">
    <property type="protein sequence ID" value="KMQ84365.1"/>
    <property type="molecule type" value="Genomic_DNA"/>
</dbReference>
<dbReference type="Proteomes" id="UP000036403">
    <property type="component" value="Unassembled WGS sequence"/>
</dbReference>